<dbReference type="Gene3D" id="3.30.1540.10">
    <property type="entry name" value="formyl-coa transferase, domain 3"/>
    <property type="match status" value="1"/>
</dbReference>
<dbReference type="Pfam" id="PF02515">
    <property type="entry name" value="CoA_transf_3"/>
    <property type="match status" value="1"/>
</dbReference>
<dbReference type="InterPro" id="IPR023606">
    <property type="entry name" value="CoA-Trfase_III_dom_1_sf"/>
</dbReference>
<dbReference type="AlphaFoldDB" id="A0A6N9H742"/>
<dbReference type="PANTHER" id="PTHR48207:SF3">
    <property type="entry name" value="SUCCINATE--HYDROXYMETHYLGLUTARATE COA-TRANSFERASE"/>
    <property type="match status" value="1"/>
</dbReference>
<dbReference type="InterPro" id="IPR003673">
    <property type="entry name" value="CoA-Trfase_fam_III"/>
</dbReference>
<evidence type="ECO:0000256" key="1">
    <source>
        <dbReference type="ARBA" id="ARBA00022679"/>
    </source>
</evidence>
<dbReference type="Gene3D" id="3.40.50.10540">
    <property type="entry name" value="Crotonobetainyl-coa:carnitine coa-transferase, domain 1"/>
    <property type="match status" value="1"/>
</dbReference>
<dbReference type="GO" id="GO:0008410">
    <property type="term" value="F:CoA-transferase activity"/>
    <property type="evidence" value="ECO:0007669"/>
    <property type="project" value="TreeGrafter"/>
</dbReference>
<name>A0A6N9H742_9MICO</name>
<evidence type="ECO:0000313" key="4">
    <source>
        <dbReference type="Proteomes" id="UP000469215"/>
    </source>
</evidence>
<feature type="compositionally biased region" description="Low complexity" evidence="2">
    <location>
        <begin position="1"/>
        <end position="15"/>
    </location>
</feature>
<evidence type="ECO:0000256" key="2">
    <source>
        <dbReference type="SAM" id="MobiDB-lite"/>
    </source>
</evidence>
<dbReference type="Proteomes" id="UP000469215">
    <property type="component" value="Unassembled WGS sequence"/>
</dbReference>
<dbReference type="RefSeq" id="WP_160952798.1">
    <property type="nucleotide sequence ID" value="NZ_WWEQ01000015.1"/>
</dbReference>
<dbReference type="SUPFAM" id="SSF89796">
    <property type="entry name" value="CoA-transferase family III (CaiB/BaiF)"/>
    <property type="match status" value="1"/>
</dbReference>
<gene>
    <name evidence="3" type="ORF">GSY69_05105</name>
</gene>
<comment type="caution">
    <text evidence="3">The sequence shown here is derived from an EMBL/GenBank/DDBJ whole genome shotgun (WGS) entry which is preliminary data.</text>
</comment>
<dbReference type="PANTHER" id="PTHR48207">
    <property type="entry name" value="SUCCINATE--HYDROXYMETHYLGLUTARATE COA-TRANSFERASE"/>
    <property type="match status" value="1"/>
</dbReference>
<keyword evidence="1 3" id="KW-0808">Transferase</keyword>
<keyword evidence="4" id="KW-1185">Reference proteome</keyword>
<feature type="region of interest" description="Disordered" evidence="2">
    <location>
        <begin position="1"/>
        <end position="24"/>
    </location>
</feature>
<organism evidence="3 4">
    <name type="scientific">Brevibacterium rongguiense</name>
    <dbReference type="NCBI Taxonomy" id="2695267"/>
    <lineage>
        <taxon>Bacteria</taxon>
        <taxon>Bacillati</taxon>
        <taxon>Actinomycetota</taxon>
        <taxon>Actinomycetes</taxon>
        <taxon>Micrococcales</taxon>
        <taxon>Brevibacteriaceae</taxon>
        <taxon>Brevibacterium</taxon>
    </lineage>
</organism>
<protein>
    <submittedName>
        <fullName evidence="3">CoA transferase</fullName>
    </submittedName>
</protein>
<reference evidence="3 4" key="1">
    <citation type="submission" date="2020-01" db="EMBL/GenBank/DDBJ databases">
        <authorList>
            <person name="Deng T."/>
        </authorList>
    </citation>
    <scope>NUCLEOTIDE SEQUENCE [LARGE SCALE GENOMIC DNA]</scope>
    <source>
        <strain evidence="3 4">5221</strain>
    </source>
</reference>
<dbReference type="InterPro" id="IPR044855">
    <property type="entry name" value="CoA-Trfase_III_dom3_sf"/>
</dbReference>
<sequence length="416" mass="44000">MSAAHSAAEAITAPARQHAKASPTGAGPLDDIVVADFSRVLAGPYATMMLADMGATIIKVEGPTGDDTRKWAPPSFQDQASYYQAVNRNKSSIVLDFADADDLATAKEIAARADVFIHNFKPGSLEKFGLGYEDVRALRPDTVYAHISGFGSQGGGSLPGYDVLIQGFSGFMDMCGDPEGAPTRSGVSLFDISTGMMTAYGILAAIRHRDRTGQGQLVENNLMANAIFTMANQYQVVATTDELPSRQGKEHATLYPYNAFPTADGDLIVVAANDGQFARLAAVLDAPEWLEDERFDSPGKRNLNRRALAPLINVKLAADTRANWFAKLRAAGLPCAPVQNVAEGLAFADELGLDPLWTAGEEGTIPTVRNALRMSATPPTYRKEPPALGEDSQAVRAWLAGEGQLGGAGGGPSAQG</sequence>
<proteinExistence type="predicted"/>
<dbReference type="InterPro" id="IPR050483">
    <property type="entry name" value="CoA-transferase_III_domain"/>
</dbReference>
<evidence type="ECO:0000313" key="3">
    <source>
        <dbReference type="EMBL" id="MYM19362.1"/>
    </source>
</evidence>
<accession>A0A6N9H742</accession>
<dbReference type="EMBL" id="WWEQ01000015">
    <property type="protein sequence ID" value="MYM19362.1"/>
    <property type="molecule type" value="Genomic_DNA"/>
</dbReference>